<comment type="caution">
    <text evidence="10">The sequence shown here is derived from an EMBL/GenBank/DDBJ whole genome shotgun (WGS) entry which is preliminary data.</text>
</comment>
<dbReference type="InterPro" id="IPR037185">
    <property type="entry name" value="EmrE-like"/>
</dbReference>
<sequence>MKKIQPAKNRQGIAFALGAYLLWGILPAYWKLVQHVPSSEVLAHRIVWSFIFMLAILLAGSKWRAFREELAEIKKNHKKCLGVITASLLITVNWFIYIWAVNSDRIIETSLGYYINPLVSVLLGILVLKERLSFWQTVSFFLALLGVLNMTFHFGAVPWVALTLAISFALYGLIKKVINVGAITGITVETMLISPFTLLYLIHLHLTGTGSFRFSSPGLAALLVGAGIVTALPLILFAKGANRLPLSILGFLQYLAPTIALLLGVLIYHESFTRVHLISFSFIWAALLIFSLSKTGPLVRLETLLPKRTVRKRTV</sequence>
<dbReference type="GO" id="GO:0005886">
    <property type="term" value="C:plasma membrane"/>
    <property type="evidence" value="ECO:0007669"/>
    <property type="project" value="UniProtKB-SubCell"/>
</dbReference>
<feature type="transmembrane region" description="Helical" evidence="8">
    <location>
        <begin position="156"/>
        <end position="174"/>
    </location>
</feature>
<name>K8DZ50_9FIRM</name>
<feature type="transmembrane region" description="Helical" evidence="8">
    <location>
        <begin position="133"/>
        <end position="150"/>
    </location>
</feature>
<dbReference type="InterPro" id="IPR000620">
    <property type="entry name" value="EamA_dom"/>
</dbReference>
<evidence type="ECO:0000256" key="8">
    <source>
        <dbReference type="SAM" id="Phobius"/>
    </source>
</evidence>
<keyword evidence="7 8" id="KW-0472">Membrane</keyword>
<feature type="transmembrane region" description="Helical" evidence="8">
    <location>
        <begin position="80"/>
        <end position="99"/>
    </location>
</feature>
<feature type="transmembrane region" description="Helical" evidence="8">
    <location>
        <begin position="218"/>
        <end position="237"/>
    </location>
</feature>
<feature type="transmembrane region" description="Helical" evidence="8">
    <location>
        <begin position="12"/>
        <end position="30"/>
    </location>
</feature>
<dbReference type="InterPro" id="IPR004626">
    <property type="entry name" value="RarD"/>
</dbReference>
<evidence type="ECO:0000256" key="2">
    <source>
        <dbReference type="ARBA" id="ARBA00007362"/>
    </source>
</evidence>
<keyword evidence="3" id="KW-0813">Transport</keyword>
<evidence type="ECO:0000256" key="5">
    <source>
        <dbReference type="ARBA" id="ARBA00022692"/>
    </source>
</evidence>
<proteinExistence type="inferred from homology"/>
<dbReference type="AlphaFoldDB" id="K8DZ50"/>
<feature type="transmembrane region" description="Helical" evidence="8">
    <location>
        <begin position="111"/>
        <end position="128"/>
    </location>
</feature>
<protein>
    <submittedName>
        <fullName evidence="10">Putative chloramphenicol resistance permease</fullName>
    </submittedName>
</protein>
<feature type="domain" description="EamA" evidence="9">
    <location>
        <begin position="12"/>
        <end position="149"/>
    </location>
</feature>
<reference evidence="10 11" key="1">
    <citation type="journal article" date="2013" name="Genome Announc.">
        <title>Genome Sequence of the Sulfate-Reducing Bacterium Desulfotomaculum hydrothermale Lam5(T).</title>
        <authorList>
            <person name="Amin O."/>
            <person name="Fardeau M.L."/>
            <person name="Valette O."/>
            <person name="Hirschler-Rea A."/>
            <person name="Barbe V."/>
            <person name="Medigue C."/>
            <person name="Vacherie B."/>
            <person name="Ollivier B."/>
            <person name="Bertin P.N."/>
            <person name="Dolla A."/>
        </authorList>
    </citation>
    <scope>NUCLEOTIDE SEQUENCE [LARGE SCALE GENOMIC DNA]</scope>
    <source>
        <strain evidence="11">Lam5 / DSM 18033</strain>
    </source>
</reference>
<feature type="transmembrane region" description="Helical" evidence="8">
    <location>
        <begin position="275"/>
        <end position="292"/>
    </location>
</feature>
<dbReference type="RefSeq" id="WP_008411434.1">
    <property type="nucleotide sequence ID" value="NZ_CAOS01000009.1"/>
</dbReference>
<dbReference type="PANTHER" id="PTHR22911:SF137">
    <property type="entry name" value="SOLUTE CARRIER FAMILY 35 MEMBER G2-RELATED"/>
    <property type="match status" value="1"/>
</dbReference>
<keyword evidence="6 8" id="KW-1133">Transmembrane helix</keyword>
<comment type="subcellular location">
    <subcellularLocation>
        <location evidence="1">Cell membrane</location>
        <topology evidence="1">Multi-pass membrane protein</topology>
    </subcellularLocation>
</comment>
<dbReference type="EMBL" id="CAOS01000009">
    <property type="protein sequence ID" value="CCO08175.1"/>
    <property type="molecule type" value="Genomic_DNA"/>
</dbReference>
<feature type="transmembrane region" description="Helical" evidence="8">
    <location>
        <begin position="186"/>
        <end position="206"/>
    </location>
</feature>
<evidence type="ECO:0000313" key="10">
    <source>
        <dbReference type="EMBL" id="CCO08175.1"/>
    </source>
</evidence>
<evidence type="ECO:0000256" key="3">
    <source>
        <dbReference type="ARBA" id="ARBA00022448"/>
    </source>
</evidence>
<dbReference type="OrthoDB" id="369870at2"/>
<dbReference type="SUPFAM" id="SSF103481">
    <property type="entry name" value="Multidrug resistance efflux transporter EmrE"/>
    <property type="match status" value="2"/>
</dbReference>
<comment type="similarity">
    <text evidence="2">Belongs to the EamA transporter family.</text>
</comment>
<organism evidence="10 11">
    <name type="scientific">Desulforamulus hydrothermalis Lam5 = DSM 18033</name>
    <dbReference type="NCBI Taxonomy" id="1121428"/>
    <lineage>
        <taxon>Bacteria</taxon>
        <taxon>Bacillati</taxon>
        <taxon>Bacillota</taxon>
        <taxon>Clostridia</taxon>
        <taxon>Eubacteriales</taxon>
        <taxon>Peptococcaceae</taxon>
        <taxon>Desulforamulus</taxon>
    </lineage>
</organism>
<evidence type="ECO:0000259" key="9">
    <source>
        <dbReference type="Pfam" id="PF00892"/>
    </source>
</evidence>
<dbReference type="PANTHER" id="PTHR22911">
    <property type="entry name" value="ACYL-MALONYL CONDENSING ENZYME-RELATED"/>
    <property type="match status" value="1"/>
</dbReference>
<evidence type="ECO:0000256" key="4">
    <source>
        <dbReference type="ARBA" id="ARBA00022475"/>
    </source>
</evidence>
<evidence type="ECO:0000256" key="1">
    <source>
        <dbReference type="ARBA" id="ARBA00004651"/>
    </source>
</evidence>
<keyword evidence="5 8" id="KW-0812">Transmembrane</keyword>
<feature type="transmembrane region" description="Helical" evidence="8">
    <location>
        <begin position="249"/>
        <end position="269"/>
    </location>
</feature>
<feature type="domain" description="EamA" evidence="9">
    <location>
        <begin position="160"/>
        <end position="291"/>
    </location>
</feature>
<evidence type="ECO:0000256" key="6">
    <source>
        <dbReference type="ARBA" id="ARBA00022989"/>
    </source>
</evidence>
<evidence type="ECO:0000256" key="7">
    <source>
        <dbReference type="ARBA" id="ARBA00023136"/>
    </source>
</evidence>
<evidence type="ECO:0000313" key="11">
    <source>
        <dbReference type="Proteomes" id="UP000009315"/>
    </source>
</evidence>
<dbReference type="Pfam" id="PF00892">
    <property type="entry name" value="EamA"/>
    <property type="match status" value="2"/>
</dbReference>
<dbReference type="Proteomes" id="UP000009315">
    <property type="component" value="Unassembled WGS sequence"/>
</dbReference>
<dbReference type="NCBIfam" id="TIGR00688">
    <property type="entry name" value="rarD"/>
    <property type="match status" value="1"/>
</dbReference>
<accession>K8DZ50</accession>
<dbReference type="STRING" id="1121428.DESHY_20044"/>
<gene>
    <name evidence="10" type="primary">rarD</name>
    <name evidence="10" type="ORF">DESHY_20044</name>
</gene>
<feature type="transmembrane region" description="Helical" evidence="8">
    <location>
        <begin position="42"/>
        <end position="59"/>
    </location>
</feature>
<dbReference type="eggNOG" id="COG2962">
    <property type="taxonomic scope" value="Bacteria"/>
</dbReference>
<keyword evidence="4" id="KW-1003">Cell membrane</keyword>
<keyword evidence="11" id="KW-1185">Reference proteome</keyword>